<feature type="transmembrane region" description="Helical" evidence="2">
    <location>
        <begin position="171"/>
        <end position="191"/>
    </location>
</feature>
<dbReference type="PANTHER" id="PTHR42886">
    <property type="entry name" value="RE40534P-RELATED"/>
    <property type="match status" value="1"/>
</dbReference>
<dbReference type="InterPro" id="IPR029058">
    <property type="entry name" value="AB_hydrolase_fold"/>
</dbReference>
<dbReference type="GO" id="GO:0055088">
    <property type="term" value="P:lipid homeostasis"/>
    <property type="evidence" value="ECO:0007669"/>
    <property type="project" value="TreeGrafter"/>
</dbReference>
<comment type="caution">
    <text evidence="4">The sequence shown here is derived from an EMBL/GenBank/DDBJ whole genome shotgun (WGS) entry which is preliminary data.</text>
</comment>
<gene>
    <name evidence="4" type="ORF">RF11_09494</name>
</gene>
<reference evidence="4 5" key="1">
    <citation type="journal article" date="2014" name="Genome Biol. Evol.">
        <title>The genome of the myxosporean Thelohanellus kitauei shows adaptations to nutrient acquisition within its fish host.</title>
        <authorList>
            <person name="Yang Y."/>
            <person name="Xiong J."/>
            <person name="Zhou Z."/>
            <person name="Huo F."/>
            <person name="Miao W."/>
            <person name="Ran C."/>
            <person name="Liu Y."/>
            <person name="Zhang J."/>
            <person name="Feng J."/>
            <person name="Wang M."/>
            <person name="Wang M."/>
            <person name="Wang L."/>
            <person name="Yao B."/>
        </authorList>
    </citation>
    <scope>NUCLEOTIDE SEQUENCE [LARGE SCALE GENOMIC DNA]</scope>
    <source>
        <strain evidence="4">Wuqing</strain>
    </source>
</reference>
<dbReference type="InterPro" id="IPR000639">
    <property type="entry name" value="Epox_hydrolase-like"/>
</dbReference>
<organism evidence="4 5">
    <name type="scientific">Thelohanellus kitauei</name>
    <name type="common">Myxosporean</name>
    <dbReference type="NCBI Taxonomy" id="669202"/>
    <lineage>
        <taxon>Eukaryota</taxon>
        <taxon>Metazoa</taxon>
        <taxon>Cnidaria</taxon>
        <taxon>Myxozoa</taxon>
        <taxon>Myxosporea</taxon>
        <taxon>Bivalvulida</taxon>
        <taxon>Platysporina</taxon>
        <taxon>Myxobolidae</taxon>
        <taxon>Thelohanellus</taxon>
    </lineage>
</organism>
<evidence type="ECO:0000259" key="3">
    <source>
        <dbReference type="Pfam" id="PF00561"/>
    </source>
</evidence>
<dbReference type="Gene3D" id="3.40.50.1820">
    <property type="entry name" value="alpha/beta hydrolase"/>
    <property type="match status" value="1"/>
</dbReference>
<feature type="domain" description="AB hydrolase-1" evidence="3">
    <location>
        <begin position="104"/>
        <end position="211"/>
    </location>
</feature>
<dbReference type="GO" id="GO:0006654">
    <property type="term" value="P:phosphatidic acid biosynthetic process"/>
    <property type="evidence" value="ECO:0007669"/>
    <property type="project" value="TreeGrafter"/>
</dbReference>
<keyword evidence="2" id="KW-0812">Transmembrane</keyword>
<proteinExistence type="inferred from homology"/>
<dbReference type="OrthoDB" id="7457040at2759"/>
<evidence type="ECO:0000256" key="1">
    <source>
        <dbReference type="ARBA" id="ARBA00038097"/>
    </source>
</evidence>
<evidence type="ECO:0000313" key="5">
    <source>
        <dbReference type="Proteomes" id="UP000031668"/>
    </source>
</evidence>
<dbReference type="GO" id="GO:0005739">
    <property type="term" value="C:mitochondrion"/>
    <property type="evidence" value="ECO:0007669"/>
    <property type="project" value="TreeGrafter"/>
</dbReference>
<keyword evidence="4" id="KW-0378">Hydrolase</keyword>
<dbReference type="AlphaFoldDB" id="A0A0C2IS12"/>
<feature type="transmembrane region" description="Helical" evidence="2">
    <location>
        <begin position="100"/>
        <end position="119"/>
    </location>
</feature>
<accession>A0A0C2IS12</accession>
<dbReference type="PRINTS" id="PR00111">
    <property type="entry name" value="ABHYDROLASE"/>
</dbReference>
<keyword evidence="2" id="KW-0472">Membrane</keyword>
<dbReference type="SUPFAM" id="SSF53474">
    <property type="entry name" value="alpha/beta-Hydrolases"/>
    <property type="match status" value="1"/>
</dbReference>
<sequence length="414" mass="47174">MLSEEPKDPGKSSSGWFGGYLRYITIENILHLFSLGLSPIQAVKHLVYGDGDPVEEAEEQFLRSLKNKFYRYEVNVSDCCQIWTLSSIPDSRLGDDLDPTVSYVVMIHGLLSGLAFWAMNFDDIYESGHELFAIDLPGFGRSTRIEFNEDDKETEQIFVDMIEHWRQKIGLYNMIMVGHSFGGFISTAYALRYPQYVKHLILVDPWGFPDVREELATVVESQDPNMIVVPLTNLPVWVRIVFMILMPFSPFTFLRLSGGYLGPKIINFLRPDMAQRYAHMFGEEDVTTVPNYIYQTNKFNPTGEMAFRSLSMPLAWAKSPLIKRISTMDPAVQISFVYGSRSWIDFQTGYEVKDILKDSTVNVHVIDEAGHHLFADQPSTFNSLICRIIEGEHESSHIMTDSGSLTIKDLTLTI</sequence>
<dbReference type="Proteomes" id="UP000031668">
    <property type="component" value="Unassembled WGS sequence"/>
</dbReference>
<dbReference type="GO" id="GO:0042171">
    <property type="term" value="F:lysophosphatidic acid acyltransferase activity"/>
    <property type="evidence" value="ECO:0007669"/>
    <property type="project" value="TreeGrafter"/>
</dbReference>
<evidence type="ECO:0000256" key="2">
    <source>
        <dbReference type="SAM" id="Phobius"/>
    </source>
</evidence>
<dbReference type="PANTHER" id="PTHR42886:SF29">
    <property type="entry name" value="PUMMELIG, ISOFORM A"/>
    <property type="match status" value="1"/>
</dbReference>
<dbReference type="GO" id="GO:0052689">
    <property type="term" value="F:carboxylic ester hydrolase activity"/>
    <property type="evidence" value="ECO:0007669"/>
    <property type="project" value="TreeGrafter"/>
</dbReference>
<dbReference type="Pfam" id="PF00561">
    <property type="entry name" value="Abhydrolase_1"/>
    <property type="match status" value="1"/>
</dbReference>
<evidence type="ECO:0000313" key="4">
    <source>
        <dbReference type="EMBL" id="KII68219.1"/>
    </source>
</evidence>
<feature type="transmembrane region" description="Helical" evidence="2">
    <location>
        <begin position="236"/>
        <end position="254"/>
    </location>
</feature>
<protein>
    <submittedName>
        <fullName evidence="4">Abhydrolase domain-containing protein 4</fullName>
    </submittedName>
</protein>
<dbReference type="PRINTS" id="PR00412">
    <property type="entry name" value="EPOXHYDRLASE"/>
</dbReference>
<comment type="similarity">
    <text evidence="1">Belongs to the peptidase S33 family. ABHD4/ABHD5 subfamily.</text>
</comment>
<keyword evidence="5" id="KW-1185">Reference proteome</keyword>
<keyword evidence="2" id="KW-1133">Transmembrane helix</keyword>
<dbReference type="InterPro" id="IPR000073">
    <property type="entry name" value="AB_hydrolase_1"/>
</dbReference>
<name>A0A0C2IS12_THEKT</name>
<dbReference type="OMA" id="YVWTIAF"/>
<dbReference type="EMBL" id="JWZT01002888">
    <property type="protein sequence ID" value="KII68219.1"/>
    <property type="molecule type" value="Genomic_DNA"/>
</dbReference>